<evidence type="ECO:0000256" key="1">
    <source>
        <dbReference type="SAM" id="Coils"/>
    </source>
</evidence>
<dbReference type="Proteomes" id="UP000230233">
    <property type="component" value="Chromosome IV"/>
</dbReference>
<dbReference type="EMBL" id="PDUG01000004">
    <property type="protein sequence ID" value="PIC35460.1"/>
    <property type="molecule type" value="Genomic_DNA"/>
</dbReference>
<feature type="coiled-coil region" evidence="1">
    <location>
        <begin position="75"/>
        <end position="116"/>
    </location>
</feature>
<keyword evidence="2" id="KW-1133">Transmembrane helix</keyword>
<sequence length="211" mass="24164">MSLVVQEDSDDDSFVFVDKIKKEGKKKDDYKLKPLNTLISGLRKNTNKEPDYENNARFLSFVTLVALIIAFTFKIGDLTAQYRELENVNRAAMEKISNLQKEVDKNKQLEEQWNARDEVYEEPIEGCGRSEEMIPKNKEQEKAVETSKVNKKETVMTAEEVKLLSEVLHTIAAAIYVALVFMALRHLRERRRRAAQEVTPIPGTVSSGNKK</sequence>
<keyword evidence="1" id="KW-0175">Coiled coil</keyword>
<organism evidence="3 4">
    <name type="scientific">Caenorhabditis nigoni</name>
    <dbReference type="NCBI Taxonomy" id="1611254"/>
    <lineage>
        <taxon>Eukaryota</taxon>
        <taxon>Metazoa</taxon>
        <taxon>Ecdysozoa</taxon>
        <taxon>Nematoda</taxon>
        <taxon>Chromadorea</taxon>
        <taxon>Rhabditida</taxon>
        <taxon>Rhabditina</taxon>
        <taxon>Rhabditomorpha</taxon>
        <taxon>Rhabditoidea</taxon>
        <taxon>Rhabditidae</taxon>
        <taxon>Peloderinae</taxon>
        <taxon>Caenorhabditis</taxon>
    </lineage>
</organism>
<gene>
    <name evidence="3" type="primary">Cnig_chr_IV.g14819</name>
    <name evidence="3" type="ORF">B9Z55_014819</name>
</gene>
<keyword evidence="4" id="KW-1185">Reference proteome</keyword>
<evidence type="ECO:0000313" key="3">
    <source>
        <dbReference type="EMBL" id="PIC35460.1"/>
    </source>
</evidence>
<comment type="caution">
    <text evidence="3">The sequence shown here is derived from an EMBL/GenBank/DDBJ whole genome shotgun (WGS) entry which is preliminary data.</text>
</comment>
<evidence type="ECO:0000313" key="4">
    <source>
        <dbReference type="Proteomes" id="UP000230233"/>
    </source>
</evidence>
<name>A0A2G5U7E0_9PELO</name>
<feature type="transmembrane region" description="Helical" evidence="2">
    <location>
        <begin position="167"/>
        <end position="184"/>
    </location>
</feature>
<dbReference type="AlphaFoldDB" id="A0A2G5U7E0"/>
<keyword evidence="2" id="KW-0472">Membrane</keyword>
<keyword evidence="2" id="KW-0812">Transmembrane</keyword>
<accession>A0A2G5U7E0</accession>
<feature type="transmembrane region" description="Helical" evidence="2">
    <location>
        <begin position="58"/>
        <end position="76"/>
    </location>
</feature>
<dbReference type="OrthoDB" id="10358461at2759"/>
<protein>
    <submittedName>
        <fullName evidence="3">Uncharacterized protein</fullName>
    </submittedName>
</protein>
<evidence type="ECO:0000256" key="2">
    <source>
        <dbReference type="SAM" id="Phobius"/>
    </source>
</evidence>
<proteinExistence type="predicted"/>
<reference evidence="4" key="1">
    <citation type="submission" date="2017-10" db="EMBL/GenBank/DDBJ databases">
        <title>Rapid genome shrinkage in a self-fertile nematode reveals novel sperm competition proteins.</title>
        <authorList>
            <person name="Yin D."/>
            <person name="Schwarz E.M."/>
            <person name="Thomas C.G."/>
            <person name="Felde R.L."/>
            <person name="Korf I.F."/>
            <person name="Cutter A.D."/>
            <person name="Schartner C.M."/>
            <person name="Ralston E.J."/>
            <person name="Meyer B.J."/>
            <person name="Haag E.S."/>
        </authorList>
    </citation>
    <scope>NUCLEOTIDE SEQUENCE [LARGE SCALE GENOMIC DNA]</scope>
    <source>
        <strain evidence="4">JU1422</strain>
    </source>
</reference>